<dbReference type="RefSeq" id="XP_007033809.2">
    <property type="nucleotide sequence ID" value="XM_007033747.2"/>
</dbReference>
<reference evidence="2" key="2">
    <citation type="submission" date="2025-08" db="UniProtKB">
        <authorList>
            <consortium name="RefSeq"/>
        </authorList>
    </citation>
    <scope>IDENTIFICATION</scope>
</reference>
<name>A0AB32VAY0_THECC</name>
<evidence type="ECO:0000313" key="1">
    <source>
        <dbReference type="Proteomes" id="UP000694886"/>
    </source>
</evidence>
<protein>
    <submittedName>
        <fullName evidence="2">Uncharacterized protein LOC18602396</fullName>
    </submittedName>
</protein>
<reference evidence="1" key="1">
    <citation type="journal article" date="1997" name="Nucleic Acids Res.">
        <title>tRNAscan-SE: a program for improved detection of transfer RNA genes in genomic sequence.</title>
        <authorList>
            <person name="Lowe T.M."/>
            <person name="Eddy S.R."/>
        </authorList>
    </citation>
    <scope>NUCLEOTIDE SEQUENCE [LARGE SCALE GENOMIC DNA]</scope>
    <source>
        <strain evidence="1">r\B97-61/B2</strain>
    </source>
</reference>
<dbReference type="GeneID" id="18602396"/>
<dbReference type="KEGG" id="tcc:18602396"/>
<accession>A0AB32VAY0</accession>
<sequence length="107" mass="12567">MLLRNDYTKALEEKKKRRYHKHGRSSSYSAINNLASKIGSLLKKTCRSSKLEYHDYQRLVESRHDQADDARTIDKSPGMYVPVYVDKEAKSIQAMDILLELWSFERD</sequence>
<gene>
    <name evidence="2" type="primary">LOC18602396</name>
</gene>
<dbReference type="AlphaFoldDB" id="A0AB32VAY0"/>
<dbReference type="Proteomes" id="UP000694886">
    <property type="component" value="Chromosome 4"/>
</dbReference>
<dbReference type="Gramene" id="Tc04v2_t013630.1">
    <property type="protein sequence ID" value="Tc04v2_p013630.1"/>
    <property type="gene ID" value="Tc04v2_g013630"/>
</dbReference>
<proteinExistence type="predicted"/>
<evidence type="ECO:0000313" key="2">
    <source>
        <dbReference type="RefSeq" id="XP_007033809.2"/>
    </source>
</evidence>
<organism evidence="1 2">
    <name type="scientific">Theobroma cacao</name>
    <name type="common">Cacao</name>
    <name type="synonym">Cocoa</name>
    <dbReference type="NCBI Taxonomy" id="3641"/>
    <lineage>
        <taxon>Eukaryota</taxon>
        <taxon>Viridiplantae</taxon>
        <taxon>Streptophyta</taxon>
        <taxon>Embryophyta</taxon>
        <taxon>Tracheophyta</taxon>
        <taxon>Spermatophyta</taxon>
        <taxon>Magnoliopsida</taxon>
        <taxon>eudicotyledons</taxon>
        <taxon>Gunneridae</taxon>
        <taxon>Pentapetalae</taxon>
        <taxon>rosids</taxon>
        <taxon>malvids</taxon>
        <taxon>Malvales</taxon>
        <taxon>Malvaceae</taxon>
        <taxon>Byttnerioideae</taxon>
        <taxon>Theobroma</taxon>
    </lineage>
</organism>